<dbReference type="GO" id="GO:0009097">
    <property type="term" value="P:isoleucine biosynthetic process"/>
    <property type="evidence" value="ECO:0007669"/>
    <property type="project" value="UniProtKB-UniPathway"/>
</dbReference>
<dbReference type="UniPathway" id="UPA00047">
    <property type="reaction ID" value="UER00058"/>
</dbReference>
<dbReference type="NCBIfam" id="NF005726">
    <property type="entry name" value="PRK07544.1"/>
    <property type="match status" value="1"/>
</dbReference>
<keyword evidence="11" id="KW-0663">Pyridoxal phosphate</keyword>
<dbReference type="InterPro" id="IPR005785">
    <property type="entry name" value="B_amino_transI"/>
</dbReference>
<comment type="similarity">
    <text evidence="6">Belongs to the class-IV pyridoxal-phosphate-dependent aminotransferase family.</text>
</comment>
<dbReference type="NCBIfam" id="TIGR01122">
    <property type="entry name" value="ilvE_I"/>
    <property type="match status" value="1"/>
</dbReference>
<dbReference type="Gene3D" id="3.30.470.10">
    <property type="match status" value="1"/>
</dbReference>
<organism evidence="16">
    <name type="scientific">marine metagenome</name>
    <dbReference type="NCBI Taxonomy" id="408172"/>
    <lineage>
        <taxon>unclassified sequences</taxon>
        <taxon>metagenomes</taxon>
        <taxon>ecological metagenomes</taxon>
    </lineage>
</organism>
<dbReference type="Pfam" id="PF01063">
    <property type="entry name" value="Aminotran_4"/>
    <property type="match status" value="1"/>
</dbReference>
<evidence type="ECO:0000256" key="15">
    <source>
        <dbReference type="ARBA" id="ARBA00049229"/>
    </source>
</evidence>
<accession>A0A381TYK3</accession>
<evidence type="ECO:0000256" key="4">
    <source>
        <dbReference type="ARBA" id="ARBA00004931"/>
    </source>
</evidence>
<keyword evidence="9" id="KW-0028">Amino-acid biosynthesis</keyword>
<evidence type="ECO:0000256" key="9">
    <source>
        <dbReference type="ARBA" id="ARBA00022605"/>
    </source>
</evidence>
<comment type="catalytic activity">
    <reaction evidence="13">
        <text>L-valine + 2-oxoglutarate = 3-methyl-2-oxobutanoate + L-glutamate</text>
        <dbReference type="Rhea" id="RHEA:24813"/>
        <dbReference type="ChEBI" id="CHEBI:11851"/>
        <dbReference type="ChEBI" id="CHEBI:16810"/>
        <dbReference type="ChEBI" id="CHEBI:29985"/>
        <dbReference type="ChEBI" id="CHEBI:57762"/>
        <dbReference type="EC" id="2.6.1.42"/>
    </reaction>
</comment>
<dbReference type="FunFam" id="3.20.10.10:FF:000002">
    <property type="entry name" value="D-alanine aminotransferase"/>
    <property type="match status" value="1"/>
</dbReference>
<name>A0A381TYK3_9ZZZZ</name>
<dbReference type="Gene3D" id="3.20.10.10">
    <property type="entry name" value="D-amino Acid Aminotransferase, subunit A, domain 2"/>
    <property type="match status" value="1"/>
</dbReference>
<evidence type="ECO:0000256" key="3">
    <source>
        <dbReference type="ARBA" id="ARBA00004824"/>
    </source>
</evidence>
<evidence type="ECO:0000313" key="16">
    <source>
        <dbReference type="EMBL" id="SVA19233.1"/>
    </source>
</evidence>
<gene>
    <name evidence="16" type="ORF">METZ01_LOCUS72087</name>
</gene>
<dbReference type="EC" id="2.6.1.42" evidence="7"/>
<dbReference type="GO" id="GO:0009099">
    <property type="term" value="P:L-valine biosynthetic process"/>
    <property type="evidence" value="ECO:0007669"/>
    <property type="project" value="UniProtKB-UniPathway"/>
</dbReference>
<evidence type="ECO:0000256" key="6">
    <source>
        <dbReference type="ARBA" id="ARBA00009320"/>
    </source>
</evidence>
<evidence type="ECO:0000256" key="8">
    <source>
        <dbReference type="ARBA" id="ARBA00022576"/>
    </source>
</evidence>
<evidence type="ECO:0000256" key="10">
    <source>
        <dbReference type="ARBA" id="ARBA00022679"/>
    </source>
</evidence>
<comment type="cofactor">
    <cofactor evidence="1">
        <name>pyridoxal 5'-phosphate</name>
        <dbReference type="ChEBI" id="CHEBI:597326"/>
    </cofactor>
</comment>
<evidence type="ECO:0000256" key="5">
    <source>
        <dbReference type="ARBA" id="ARBA00005072"/>
    </source>
</evidence>
<comment type="function">
    <text evidence="2">Acts on leucine, isoleucine and valine.</text>
</comment>
<keyword evidence="10" id="KW-0808">Transferase</keyword>
<proteinExistence type="inferred from homology"/>
<dbReference type="AlphaFoldDB" id="A0A381TYK3"/>
<comment type="catalytic activity">
    <reaction evidence="14">
        <text>L-isoleucine + 2-oxoglutarate = (S)-3-methyl-2-oxopentanoate + L-glutamate</text>
        <dbReference type="Rhea" id="RHEA:24801"/>
        <dbReference type="ChEBI" id="CHEBI:16810"/>
        <dbReference type="ChEBI" id="CHEBI:29985"/>
        <dbReference type="ChEBI" id="CHEBI:35146"/>
        <dbReference type="ChEBI" id="CHEBI:58045"/>
        <dbReference type="EC" id="2.6.1.42"/>
    </reaction>
</comment>
<dbReference type="GO" id="GO:0005829">
    <property type="term" value="C:cytosol"/>
    <property type="evidence" value="ECO:0007669"/>
    <property type="project" value="TreeGrafter"/>
</dbReference>
<dbReference type="InterPro" id="IPR050571">
    <property type="entry name" value="Class-IV_PLP-Dep_Aminotrnsfr"/>
</dbReference>
<reference evidence="16" key="1">
    <citation type="submission" date="2018-05" db="EMBL/GenBank/DDBJ databases">
        <authorList>
            <person name="Lanie J.A."/>
            <person name="Ng W.-L."/>
            <person name="Kazmierczak K.M."/>
            <person name="Andrzejewski T.M."/>
            <person name="Davidsen T.M."/>
            <person name="Wayne K.J."/>
            <person name="Tettelin H."/>
            <person name="Glass J.I."/>
            <person name="Rusch D."/>
            <person name="Podicherti R."/>
            <person name="Tsui H.-C.T."/>
            <person name="Winkler M.E."/>
        </authorList>
    </citation>
    <scope>NUCLEOTIDE SEQUENCE</scope>
</reference>
<sequence length="298" mass="33920">MEIVLSIDSMENREGFIWFDGELIEWNKAQLHLLSHGLHYASSVFEGERSYSGKIFKLKEHTERLFDSARQLDLRVPFSIQEINDACYQTLKKNNLSDAYVRPIIWRGAETMGVSAPNSKIHCAIAVWEWPSYFGPENKLKGIRLTLSDWKRPSPETIPCQAKAAGLYMICTLSKQAAESKGYDDALMLDWRGQVAEATGANIFFMKEKEIHTPLPDCFLNGITRRTVIGIAKEKGFKVIERKVELEELDNFEQCFITGTAAEVTPVSVIDDYSFFVGNEIKELSDTYIDLVNNWNGE</sequence>
<dbReference type="UniPathway" id="UPA00048">
    <property type="reaction ID" value="UER00073"/>
</dbReference>
<comment type="catalytic activity">
    <reaction evidence="15">
        <text>L-leucine + 2-oxoglutarate = 4-methyl-2-oxopentanoate + L-glutamate</text>
        <dbReference type="Rhea" id="RHEA:18321"/>
        <dbReference type="ChEBI" id="CHEBI:16810"/>
        <dbReference type="ChEBI" id="CHEBI:17865"/>
        <dbReference type="ChEBI" id="CHEBI:29985"/>
        <dbReference type="ChEBI" id="CHEBI:57427"/>
        <dbReference type="EC" id="2.6.1.42"/>
    </reaction>
</comment>
<dbReference type="PROSITE" id="PS00770">
    <property type="entry name" value="AA_TRANSFER_CLASS_4"/>
    <property type="match status" value="1"/>
</dbReference>
<evidence type="ECO:0000256" key="1">
    <source>
        <dbReference type="ARBA" id="ARBA00001933"/>
    </source>
</evidence>
<dbReference type="InterPro" id="IPR036038">
    <property type="entry name" value="Aminotransferase-like"/>
</dbReference>
<dbReference type="EMBL" id="UINC01005124">
    <property type="protein sequence ID" value="SVA19233.1"/>
    <property type="molecule type" value="Genomic_DNA"/>
</dbReference>
<dbReference type="NCBIfam" id="NF005146">
    <property type="entry name" value="PRK06606.1"/>
    <property type="match status" value="1"/>
</dbReference>
<dbReference type="InterPro" id="IPR043131">
    <property type="entry name" value="BCAT-like_N"/>
</dbReference>
<comment type="pathway">
    <text evidence="5">Amino-acid biosynthesis; L-leucine biosynthesis; L-leucine from 3-methyl-2-oxobutanoate: step 4/4.</text>
</comment>
<dbReference type="CDD" id="cd01557">
    <property type="entry name" value="BCAT_beta_family"/>
    <property type="match status" value="1"/>
</dbReference>
<dbReference type="InterPro" id="IPR033939">
    <property type="entry name" value="BCAT_family"/>
</dbReference>
<dbReference type="SUPFAM" id="SSF56752">
    <property type="entry name" value="D-aminoacid aminotransferase-like PLP-dependent enzymes"/>
    <property type="match status" value="1"/>
</dbReference>
<comment type="pathway">
    <text evidence="3">Amino-acid biosynthesis; L-isoleucine biosynthesis; L-isoleucine from 2-oxobutanoate: step 4/4.</text>
</comment>
<dbReference type="PANTHER" id="PTHR42743:SF11">
    <property type="entry name" value="AMINODEOXYCHORISMATE LYASE"/>
    <property type="match status" value="1"/>
</dbReference>
<evidence type="ECO:0000256" key="2">
    <source>
        <dbReference type="ARBA" id="ARBA00003109"/>
    </source>
</evidence>
<dbReference type="InterPro" id="IPR043132">
    <property type="entry name" value="BCAT-like_C"/>
</dbReference>
<dbReference type="UniPathway" id="UPA00049">
    <property type="reaction ID" value="UER00062"/>
</dbReference>
<dbReference type="PANTHER" id="PTHR42743">
    <property type="entry name" value="AMINO-ACID AMINOTRANSFERASE"/>
    <property type="match status" value="1"/>
</dbReference>
<dbReference type="InterPro" id="IPR001544">
    <property type="entry name" value="Aminotrans_IV"/>
</dbReference>
<dbReference type="InterPro" id="IPR018300">
    <property type="entry name" value="Aminotrans_IV_CS"/>
</dbReference>
<evidence type="ECO:0000256" key="12">
    <source>
        <dbReference type="ARBA" id="ARBA00023304"/>
    </source>
</evidence>
<dbReference type="GO" id="GO:0009098">
    <property type="term" value="P:L-leucine biosynthetic process"/>
    <property type="evidence" value="ECO:0007669"/>
    <property type="project" value="UniProtKB-UniPathway"/>
</dbReference>
<evidence type="ECO:0000256" key="7">
    <source>
        <dbReference type="ARBA" id="ARBA00013053"/>
    </source>
</evidence>
<evidence type="ECO:0000256" key="14">
    <source>
        <dbReference type="ARBA" id="ARBA00048798"/>
    </source>
</evidence>
<dbReference type="GO" id="GO:0004084">
    <property type="term" value="F:branched-chain-amino-acid transaminase activity"/>
    <property type="evidence" value="ECO:0007669"/>
    <property type="project" value="UniProtKB-EC"/>
</dbReference>
<protein>
    <recommendedName>
        <fullName evidence="7">branched-chain-amino-acid transaminase</fullName>
        <ecNumber evidence="7">2.6.1.42</ecNumber>
    </recommendedName>
</protein>
<keyword evidence="8" id="KW-0032">Aminotransferase</keyword>
<evidence type="ECO:0000256" key="13">
    <source>
        <dbReference type="ARBA" id="ARBA00048212"/>
    </source>
</evidence>
<evidence type="ECO:0000256" key="11">
    <source>
        <dbReference type="ARBA" id="ARBA00022898"/>
    </source>
</evidence>
<comment type="pathway">
    <text evidence="4">Amino-acid biosynthesis; L-valine biosynthesis; L-valine from pyruvate: step 4/4.</text>
</comment>
<keyword evidence="12" id="KW-0100">Branched-chain amino acid biosynthesis</keyword>